<reference evidence="1" key="2">
    <citation type="journal article" date="2015" name="Fish Shellfish Immunol.">
        <title>Early steps in the European eel (Anguilla anguilla)-Vibrio vulnificus interaction in the gills: Role of the RtxA13 toxin.</title>
        <authorList>
            <person name="Callol A."/>
            <person name="Pajuelo D."/>
            <person name="Ebbesson L."/>
            <person name="Teles M."/>
            <person name="MacKenzie S."/>
            <person name="Amaro C."/>
        </authorList>
    </citation>
    <scope>NUCLEOTIDE SEQUENCE</scope>
</reference>
<sequence>MFIFKCVSGSVVSCKPNVWKGFGD</sequence>
<name>A0A0E9PRV0_ANGAN</name>
<reference evidence="1" key="1">
    <citation type="submission" date="2014-11" db="EMBL/GenBank/DDBJ databases">
        <authorList>
            <person name="Amaro Gonzalez C."/>
        </authorList>
    </citation>
    <scope>NUCLEOTIDE SEQUENCE</scope>
</reference>
<evidence type="ECO:0000313" key="1">
    <source>
        <dbReference type="EMBL" id="JAH06598.1"/>
    </source>
</evidence>
<proteinExistence type="predicted"/>
<accession>A0A0E9PRV0</accession>
<protein>
    <submittedName>
        <fullName evidence="1">Uncharacterized protein</fullName>
    </submittedName>
</protein>
<dbReference type="AlphaFoldDB" id="A0A0E9PRV0"/>
<organism evidence="1">
    <name type="scientific">Anguilla anguilla</name>
    <name type="common">European freshwater eel</name>
    <name type="synonym">Muraena anguilla</name>
    <dbReference type="NCBI Taxonomy" id="7936"/>
    <lineage>
        <taxon>Eukaryota</taxon>
        <taxon>Metazoa</taxon>
        <taxon>Chordata</taxon>
        <taxon>Craniata</taxon>
        <taxon>Vertebrata</taxon>
        <taxon>Euteleostomi</taxon>
        <taxon>Actinopterygii</taxon>
        <taxon>Neopterygii</taxon>
        <taxon>Teleostei</taxon>
        <taxon>Anguilliformes</taxon>
        <taxon>Anguillidae</taxon>
        <taxon>Anguilla</taxon>
    </lineage>
</organism>
<dbReference type="EMBL" id="GBXM01101979">
    <property type="protein sequence ID" value="JAH06598.1"/>
    <property type="molecule type" value="Transcribed_RNA"/>
</dbReference>